<dbReference type="EMBL" id="CAFBPP010000037">
    <property type="protein sequence ID" value="CAB5020644.1"/>
    <property type="molecule type" value="Genomic_DNA"/>
</dbReference>
<reference evidence="1" key="1">
    <citation type="submission" date="2020-05" db="EMBL/GenBank/DDBJ databases">
        <authorList>
            <person name="Chiriac C."/>
            <person name="Salcher M."/>
            <person name="Ghai R."/>
            <person name="Kavagutti S V."/>
        </authorList>
    </citation>
    <scope>NUCLEOTIDE SEQUENCE</scope>
</reference>
<evidence type="ECO:0000313" key="1">
    <source>
        <dbReference type="EMBL" id="CAB5020644.1"/>
    </source>
</evidence>
<gene>
    <name evidence="1" type="ORF">UFOPK4114_00819</name>
</gene>
<dbReference type="Gene3D" id="3.40.50.2300">
    <property type="match status" value="2"/>
</dbReference>
<dbReference type="InterPro" id="IPR028082">
    <property type="entry name" value="Peripla_BP_I"/>
</dbReference>
<dbReference type="AlphaFoldDB" id="A0A6J7R1Y0"/>
<proteinExistence type="predicted"/>
<organism evidence="1">
    <name type="scientific">freshwater metagenome</name>
    <dbReference type="NCBI Taxonomy" id="449393"/>
    <lineage>
        <taxon>unclassified sequences</taxon>
        <taxon>metagenomes</taxon>
        <taxon>ecological metagenomes</taxon>
    </lineage>
</organism>
<dbReference type="SUPFAM" id="SSF53822">
    <property type="entry name" value="Periplasmic binding protein-like I"/>
    <property type="match status" value="1"/>
</dbReference>
<sequence length="142" mass="14538">MAPDGFTGYPDFVKMPEADGAYLTFAGLSTDLLLANAPDGAGAKFVSDYKAEYGTDPVGSYPLYGVSAVQVIMAAIAASDGTREGVRNAVFSGSGITIPADKSVLGKSITIDPATGDVDAIDITVEIVKGGAETTLQAWVLK</sequence>
<name>A0A6J7R1Y0_9ZZZZ</name>
<protein>
    <submittedName>
        <fullName evidence="1">Unannotated protein</fullName>
    </submittedName>
</protein>
<accession>A0A6J7R1Y0</accession>